<evidence type="ECO:0000256" key="5">
    <source>
        <dbReference type="ARBA" id="ARBA00022801"/>
    </source>
</evidence>
<gene>
    <name evidence="8" type="primary">hicA</name>
    <name evidence="8" type="ORF">SCTVLC_1175</name>
</gene>
<dbReference type="RefSeq" id="WP_061770318.1">
    <property type="nucleotide sequence ID" value="NZ_FR904233.1"/>
</dbReference>
<evidence type="ECO:0000313" key="8">
    <source>
        <dbReference type="EMBL" id="CDG47892.1"/>
    </source>
</evidence>
<accession>A0A068RB17</accession>
<comment type="similarity">
    <text evidence="1">Belongs to the HicA mRNA interferase family.</text>
</comment>
<dbReference type="GO" id="GO:0003729">
    <property type="term" value="F:mRNA binding"/>
    <property type="evidence" value="ECO:0007669"/>
    <property type="project" value="InterPro"/>
</dbReference>
<dbReference type="OrthoDB" id="6699594at2"/>
<dbReference type="GO" id="GO:0004519">
    <property type="term" value="F:endonuclease activity"/>
    <property type="evidence" value="ECO:0007669"/>
    <property type="project" value="UniProtKB-KW"/>
</dbReference>
<evidence type="ECO:0000256" key="3">
    <source>
        <dbReference type="ARBA" id="ARBA00022722"/>
    </source>
</evidence>
<reference evidence="8" key="2">
    <citation type="journal article" date="2014" name="Genome Biol. Evol.">
        <title>Settling down: the genome of Serratia symbiotica from the aphid Cinara tujafilina zooms in on the process of accommodation to a cooperative intracellular life.</title>
        <authorList>
            <person name="Manzano-Marin A."/>
            <person name="Latorre A."/>
        </authorList>
    </citation>
    <scope>NUCLEOTIDE SEQUENCE</scope>
    <source>
        <strain evidence="8">SCt-VLC</strain>
    </source>
</reference>
<dbReference type="SUPFAM" id="SSF54786">
    <property type="entry name" value="YcfA/nrd intein domain"/>
    <property type="match status" value="1"/>
</dbReference>
<dbReference type="EMBL" id="FR904233">
    <property type="protein sequence ID" value="CDG47892.1"/>
    <property type="molecule type" value="Genomic_DNA"/>
</dbReference>
<evidence type="ECO:0000256" key="6">
    <source>
        <dbReference type="ARBA" id="ARBA00022884"/>
    </source>
</evidence>
<proteinExistence type="inferred from homology"/>
<dbReference type="Gene3D" id="3.30.920.30">
    <property type="entry name" value="Hypothetical protein"/>
    <property type="match status" value="1"/>
</dbReference>
<keyword evidence="3" id="KW-0540">Nuclease</keyword>
<name>A0A068RB17_9GAMM</name>
<dbReference type="AlphaFoldDB" id="A0A068RB17"/>
<protein>
    <submittedName>
        <fullName evidence="8">Probable mRNA interferase HicA</fullName>
    </submittedName>
</protein>
<keyword evidence="4" id="KW-0255">Endonuclease</keyword>
<dbReference type="InterPro" id="IPR012933">
    <property type="entry name" value="HicA_mRNA_interferase"/>
</dbReference>
<dbReference type="InterPro" id="IPR038570">
    <property type="entry name" value="HicA_sf"/>
</dbReference>
<evidence type="ECO:0000256" key="2">
    <source>
        <dbReference type="ARBA" id="ARBA00022649"/>
    </source>
</evidence>
<keyword evidence="7" id="KW-0346">Stress response</keyword>
<sequence>MKQSEFRRWLAAQGAEFKDGTNHLKIILKSKQTVMPRHPGKEIPEPLRKAILKQLGIT</sequence>
<keyword evidence="6" id="KW-0694">RNA-binding</keyword>
<keyword evidence="2" id="KW-1277">Toxin-antitoxin system</keyword>
<evidence type="ECO:0000256" key="7">
    <source>
        <dbReference type="ARBA" id="ARBA00023016"/>
    </source>
</evidence>
<dbReference type="GO" id="GO:0016787">
    <property type="term" value="F:hydrolase activity"/>
    <property type="evidence" value="ECO:0007669"/>
    <property type="project" value="UniProtKB-KW"/>
</dbReference>
<reference evidence="8" key="1">
    <citation type="submission" date="2013-06" db="EMBL/GenBank/DDBJ databases">
        <authorList>
            <person name="Mazano-Marin A."/>
        </authorList>
    </citation>
    <scope>NUCLEOTIDE SEQUENCE</scope>
    <source>
        <strain evidence="8">SCt-VLC</strain>
    </source>
</reference>
<organism evidence="8">
    <name type="scientific">Serratia symbiotica SCt-VLC</name>
    <dbReference type="NCBI Taxonomy" id="1347341"/>
    <lineage>
        <taxon>Bacteria</taxon>
        <taxon>Pseudomonadati</taxon>
        <taxon>Pseudomonadota</taxon>
        <taxon>Gammaproteobacteria</taxon>
        <taxon>Enterobacterales</taxon>
        <taxon>Yersiniaceae</taxon>
        <taxon>Serratia</taxon>
        <taxon>Serratia symbiotica</taxon>
    </lineage>
</organism>
<evidence type="ECO:0000256" key="1">
    <source>
        <dbReference type="ARBA" id="ARBA00006620"/>
    </source>
</evidence>
<evidence type="ECO:0000256" key="4">
    <source>
        <dbReference type="ARBA" id="ARBA00022759"/>
    </source>
</evidence>
<keyword evidence="5" id="KW-0378">Hydrolase</keyword>
<dbReference type="Pfam" id="PF07927">
    <property type="entry name" value="HicA_toxin"/>
    <property type="match status" value="1"/>
</dbReference>